<proteinExistence type="predicted"/>
<dbReference type="Pfam" id="PF07734">
    <property type="entry name" value="FBA_1"/>
    <property type="match status" value="1"/>
</dbReference>
<dbReference type="PROSITE" id="PS50181">
    <property type="entry name" value="FBOX"/>
    <property type="match status" value="1"/>
</dbReference>
<dbReference type="PANTHER" id="PTHR31672">
    <property type="entry name" value="BNACNNG10540D PROTEIN"/>
    <property type="match status" value="1"/>
</dbReference>
<dbReference type="SMART" id="SM00256">
    <property type="entry name" value="FBOX"/>
    <property type="match status" value="1"/>
</dbReference>
<dbReference type="AlphaFoldDB" id="A0A835CJS9"/>
<keyword evidence="3" id="KW-1185">Reference proteome</keyword>
<reference evidence="2" key="1">
    <citation type="submission" date="2020-09" db="EMBL/GenBank/DDBJ databases">
        <title>Genome-Enabled Discovery of Anthraquinone Biosynthesis in Senna tora.</title>
        <authorList>
            <person name="Kang S.-H."/>
            <person name="Pandey R.P."/>
            <person name="Lee C.-M."/>
            <person name="Sim J.-S."/>
            <person name="Jeong J.-T."/>
            <person name="Choi B.-S."/>
            <person name="Jung M."/>
            <person name="Ginzburg D."/>
            <person name="Zhao K."/>
            <person name="Won S.Y."/>
            <person name="Oh T.-J."/>
            <person name="Yu Y."/>
            <person name="Kim N.-H."/>
            <person name="Lee O.R."/>
            <person name="Lee T.-H."/>
            <person name="Bashyal P."/>
            <person name="Kim T.-S."/>
            <person name="Lee W.-H."/>
            <person name="Kawkins C."/>
            <person name="Kim C.-K."/>
            <person name="Kim J.S."/>
            <person name="Ahn B.O."/>
            <person name="Rhee S.Y."/>
            <person name="Sohng J.K."/>
        </authorList>
    </citation>
    <scope>NUCLEOTIDE SEQUENCE</scope>
    <source>
        <tissue evidence="2">Leaf</tissue>
    </source>
</reference>
<gene>
    <name evidence="2" type="ORF">G2W53_004025</name>
</gene>
<comment type="caution">
    <text evidence="2">The sequence shown here is derived from an EMBL/GenBank/DDBJ whole genome shotgun (WGS) entry which is preliminary data.</text>
</comment>
<evidence type="ECO:0000313" key="2">
    <source>
        <dbReference type="EMBL" id="KAF7841727.1"/>
    </source>
</evidence>
<dbReference type="EMBL" id="JAAIUW010000002">
    <property type="protein sequence ID" value="KAF7841727.1"/>
    <property type="molecule type" value="Genomic_DNA"/>
</dbReference>
<dbReference type="InterPro" id="IPR006527">
    <property type="entry name" value="F-box-assoc_dom_typ1"/>
</dbReference>
<dbReference type="Gene3D" id="1.20.1280.50">
    <property type="match status" value="1"/>
</dbReference>
<dbReference type="SUPFAM" id="SSF81383">
    <property type="entry name" value="F-box domain"/>
    <property type="match status" value="1"/>
</dbReference>
<dbReference type="InterPro" id="IPR001810">
    <property type="entry name" value="F-box_dom"/>
</dbReference>
<dbReference type="InterPro" id="IPR036047">
    <property type="entry name" value="F-box-like_dom_sf"/>
</dbReference>
<name>A0A835CJS9_9FABA</name>
<evidence type="ECO:0000259" key="1">
    <source>
        <dbReference type="PROSITE" id="PS50181"/>
    </source>
</evidence>
<dbReference type="Pfam" id="PF12937">
    <property type="entry name" value="F-box-like"/>
    <property type="match status" value="1"/>
</dbReference>
<sequence>MVIEFENNAGLPYDIMVEILVRLSAYELMDLKLVCTQWRWSLRDPYFVRRHVDHWQSQHDGYLVSSIFGDHPNRTNEIIKEVYDSSSSTTVTKSGGNFRVAFGYVDNPSTRYILIIWVDADNINITRATIYNSNTRVWTVVTPPEFHLNISNSQALCMNGKIFWVSAPIAGSVDNNPYVVCFNIAGFTFSRFVADSWTTSRAIFNLDVIPMHASRVFKFSTSLLDV</sequence>
<protein>
    <submittedName>
        <fullName evidence="2">F-box protein</fullName>
    </submittedName>
</protein>
<evidence type="ECO:0000313" key="3">
    <source>
        <dbReference type="Proteomes" id="UP000634136"/>
    </source>
</evidence>
<dbReference type="OrthoDB" id="692435at2759"/>
<dbReference type="InterPro" id="IPR050796">
    <property type="entry name" value="SCF_F-box_component"/>
</dbReference>
<organism evidence="2 3">
    <name type="scientific">Senna tora</name>
    <dbReference type="NCBI Taxonomy" id="362788"/>
    <lineage>
        <taxon>Eukaryota</taxon>
        <taxon>Viridiplantae</taxon>
        <taxon>Streptophyta</taxon>
        <taxon>Embryophyta</taxon>
        <taxon>Tracheophyta</taxon>
        <taxon>Spermatophyta</taxon>
        <taxon>Magnoliopsida</taxon>
        <taxon>eudicotyledons</taxon>
        <taxon>Gunneridae</taxon>
        <taxon>Pentapetalae</taxon>
        <taxon>rosids</taxon>
        <taxon>fabids</taxon>
        <taxon>Fabales</taxon>
        <taxon>Fabaceae</taxon>
        <taxon>Caesalpinioideae</taxon>
        <taxon>Cassia clade</taxon>
        <taxon>Senna</taxon>
    </lineage>
</organism>
<dbReference type="Proteomes" id="UP000634136">
    <property type="component" value="Unassembled WGS sequence"/>
</dbReference>
<feature type="domain" description="F-box" evidence="1">
    <location>
        <begin position="5"/>
        <end position="58"/>
    </location>
</feature>
<accession>A0A835CJS9</accession>